<dbReference type="Proteomes" id="UP000019132">
    <property type="component" value="Unassembled WGS sequence"/>
</dbReference>
<keyword evidence="1" id="KW-0732">Signal</keyword>
<keyword evidence="3" id="KW-1185">Reference proteome</keyword>
<evidence type="ECO:0008006" key="4">
    <source>
        <dbReference type="Google" id="ProtNLM"/>
    </source>
</evidence>
<feature type="chain" id="PRO_5003867771" description="Rhamnogalacturonase B N-terminal domain-containing protein" evidence="1">
    <location>
        <begin position="19"/>
        <end position="76"/>
    </location>
</feature>
<dbReference type="AlphaFoldDB" id="K3WAL9"/>
<dbReference type="PANTHER" id="PTHR31737">
    <property type="entry name" value="PROTEIN TOS1"/>
    <property type="match status" value="1"/>
</dbReference>
<sequence length="76" mass="8068">MVRVFLAVSTSVAMLSQAAVTFATKVTFTNNCAYDINLYDNSKTDTIAQGSTTTRDLASGFSGMFRHGTGTEATCT</sequence>
<feature type="signal peptide" evidence="1">
    <location>
        <begin position="1"/>
        <end position="18"/>
    </location>
</feature>
<reference evidence="3" key="2">
    <citation type="submission" date="2010-04" db="EMBL/GenBank/DDBJ databases">
        <authorList>
            <person name="Buell R."/>
            <person name="Hamilton J."/>
            <person name="Hostetler J."/>
        </authorList>
    </citation>
    <scope>NUCLEOTIDE SEQUENCE [LARGE SCALE GENOMIC DNA]</scope>
    <source>
        <strain evidence="3">DAOM:BR144</strain>
    </source>
</reference>
<dbReference type="EnsemblProtists" id="PYU1_T002010">
    <property type="protein sequence ID" value="PYU1_T002010"/>
    <property type="gene ID" value="PYU1_G002008"/>
</dbReference>
<dbReference type="VEuPathDB" id="FungiDB:PYU1_G002008"/>
<name>K3WAL9_GLOUD</name>
<evidence type="ECO:0000313" key="3">
    <source>
        <dbReference type="Proteomes" id="UP000019132"/>
    </source>
</evidence>
<dbReference type="OMA" id="NNCAYDI"/>
<dbReference type="HOGENOM" id="CLU_2660005_0_0_1"/>
<accession>K3WAL9</accession>
<dbReference type="STRING" id="431595.K3WAL9"/>
<proteinExistence type="predicted"/>
<evidence type="ECO:0000313" key="2">
    <source>
        <dbReference type="EnsemblProtists" id="PYU1_T002010"/>
    </source>
</evidence>
<dbReference type="PANTHER" id="PTHR31737:SF2">
    <property type="entry name" value="PROTEIN TOS1"/>
    <property type="match status" value="1"/>
</dbReference>
<reference evidence="2" key="3">
    <citation type="submission" date="2015-02" db="UniProtKB">
        <authorList>
            <consortium name="EnsemblProtists"/>
        </authorList>
    </citation>
    <scope>IDENTIFICATION</scope>
    <source>
        <strain evidence="2">DAOM BR144</strain>
    </source>
</reference>
<protein>
    <recommendedName>
        <fullName evidence="4">Rhamnogalacturonase B N-terminal domain-containing protein</fullName>
    </recommendedName>
</protein>
<dbReference type="eggNOG" id="ENOG502QSI7">
    <property type="taxonomic scope" value="Eukaryota"/>
</dbReference>
<reference evidence="3" key="1">
    <citation type="journal article" date="2010" name="Genome Biol.">
        <title>Genome sequence of the necrotrophic plant pathogen Pythium ultimum reveals original pathogenicity mechanisms and effector repertoire.</title>
        <authorList>
            <person name="Levesque C.A."/>
            <person name="Brouwer H."/>
            <person name="Cano L."/>
            <person name="Hamilton J.P."/>
            <person name="Holt C."/>
            <person name="Huitema E."/>
            <person name="Raffaele S."/>
            <person name="Robideau G.P."/>
            <person name="Thines M."/>
            <person name="Win J."/>
            <person name="Zerillo M.M."/>
            <person name="Beakes G.W."/>
            <person name="Boore J.L."/>
            <person name="Busam D."/>
            <person name="Dumas B."/>
            <person name="Ferriera S."/>
            <person name="Fuerstenberg S.I."/>
            <person name="Gachon C.M."/>
            <person name="Gaulin E."/>
            <person name="Govers F."/>
            <person name="Grenville-Briggs L."/>
            <person name="Horner N."/>
            <person name="Hostetler J."/>
            <person name="Jiang R.H."/>
            <person name="Johnson J."/>
            <person name="Krajaejun T."/>
            <person name="Lin H."/>
            <person name="Meijer H.J."/>
            <person name="Moore B."/>
            <person name="Morris P."/>
            <person name="Phuntmart V."/>
            <person name="Puiu D."/>
            <person name="Shetty J."/>
            <person name="Stajich J.E."/>
            <person name="Tripathy S."/>
            <person name="Wawra S."/>
            <person name="van West P."/>
            <person name="Whitty B.R."/>
            <person name="Coutinho P.M."/>
            <person name="Henrissat B."/>
            <person name="Martin F."/>
            <person name="Thomas P.D."/>
            <person name="Tyler B.M."/>
            <person name="De Vries R.P."/>
            <person name="Kamoun S."/>
            <person name="Yandell M."/>
            <person name="Tisserat N."/>
            <person name="Buell C.R."/>
        </authorList>
    </citation>
    <scope>NUCLEOTIDE SEQUENCE</scope>
    <source>
        <strain evidence="3">DAOM:BR144</strain>
    </source>
</reference>
<organism evidence="2 3">
    <name type="scientific">Globisporangium ultimum (strain ATCC 200006 / CBS 805.95 / DAOM BR144)</name>
    <name type="common">Pythium ultimum</name>
    <dbReference type="NCBI Taxonomy" id="431595"/>
    <lineage>
        <taxon>Eukaryota</taxon>
        <taxon>Sar</taxon>
        <taxon>Stramenopiles</taxon>
        <taxon>Oomycota</taxon>
        <taxon>Peronosporomycetes</taxon>
        <taxon>Pythiales</taxon>
        <taxon>Pythiaceae</taxon>
        <taxon>Globisporangium</taxon>
    </lineage>
</organism>
<dbReference type="InParanoid" id="K3WAL9"/>
<dbReference type="EMBL" id="GL376634">
    <property type="status" value="NOT_ANNOTATED_CDS"/>
    <property type="molecule type" value="Genomic_DNA"/>
</dbReference>
<evidence type="ECO:0000256" key="1">
    <source>
        <dbReference type="SAM" id="SignalP"/>
    </source>
</evidence>